<keyword evidence="2" id="KW-1185">Reference proteome</keyword>
<organism evidence="1 2">
    <name type="scientific">Gossypium laxum</name>
    <dbReference type="NCBI Taxonomy" id="34288"/>
    <lineage>
        <taxon>Eukaryota</taxon>
        <taxon>Viridiplantae</taxon>
        <taxon>Streptophyta</taxon>
        <taxon>Embryophyta</taxon>
        <taxon>Tracheophyta</taxon>
        <taxon>Spermatophyta</taxon>
        <taxon>Magnoliopsida</taxon>
        <taxon>eudicotyledons</taxon>
        <taxon>Gunneridae</taxon>
        <taxon>Pentapetalae</taxon>
        <taxon>rosids</taxon>
        <taxon>malvids</taxon>
        <taxon>Malvales</taxon>
        <taxon>Malvaceae</taxon>
        <taxon>Malvoideae</taxon>
        <taxon>Gossypium</taxon>
    </lineage>
</organism>
<gene>
    <name evidence="1" type="ORF">Golax_017296</name>
</gene>
<name>A0A7J8YZU0_9ROSI</name>
<dbReference type="Proteomes" id="UP000593574">
    <property type="component" value="Unassembled WGS sequence"/>
</dbReference>
<comment type="caution">
    <text evidence="1">The sequence shown here is derived from an EMBL/GenBank/DDBJ whole genome shotgun (WGS) entry which is preliminary data.</text>
</comment>
<evidence type="ECO:0000313" key="1">
    <source>
        <dbReference type="EMBL" id="MBA0705081.1"/>
    </source>
</evidence>
<protein>
    <submittedName>
        <fullName evidence="1">Uncharacterized protein</fullName>
    </submittedName>
</protein>
<dbReference type="AlphaFoldDB" id="A0A7J8YZU0"/>
<accession>A0A7J8YZU0</accession>
<dbReference type="EMBL" id="JABEZV010000001">
    <property type="protein sequence ID" value="MBA0705081.1"/>
    <property type="molecule type" value="Genomic_DNA"/>
</dbReference>
<reference evidence="1 2" key="1">
    <citation type="journal article" date="2019" name="Genome Biol. Evol.">
        <title>Insights into the evolution of the New World diploid cottons (Gossypium, subgenus Houzingenia) based on genome sequencing.</title>
        <authorList>
            <person name="Grover C.E."/>
            <person name="Arick M.A. 2nd"/>
            <person name="Thrash A."/>
            <person name="Conover J.L."/>
            <person name="Sanders W.S."/>
            <person name="Peterson D.G."/>
            <person name="Frelichowski J.E."/>
            <person name="Scheffler J.A."/>
            <person name="Scheffler B.E."/>
            <person name="Wendel J.F."/>
        </authorList>
    </citation>
    <scope>NUCLEOTIDE SEQUENCE [LARGE SCALE GENOMIC DNA]</scope>
    <source>
        <strain evidence="1">4</strain>
        <tissue evidence="1">Leaf</tissue>
    </source>
</reference>
<evidence type="ECO:0000313" key="2">
    <source>
        <dbReference type="Proteomes" id="UP000593574"/>
    </source>
</evidence>
<sequence>MVQIRGMHTLIRDRDISKHDFVFYSDRLIRLQRYILGLIFAKSCAAFPLSEAYI</sequence>
<dbReference type="Gene3D" id="3.40.50.2020">
    <property type="match status" value="1"/>
</dbReference>
<proteinExistence type="predicted"/>
<dbReference type="InterPro" id="IPR029057">
    <property type="entry name" value="PRTase-like"/>
</dbReference>